<dbReference type="GO" id="GO:0016251">
    <property type="term" value="F:RNA polymerase II general transcription initiation factor activity"/>
    <property type="evidence" value="ECO:0007669"/>
    <property type="project" value="TreeGrafter"/>
</dbReference>
<protein>
    <recommendedName>
        <fullName evidence="2">Transcription initiation factor IIB</fullName>
    </recommendedName>
    <alternativeName>
        <fullName evidence="6">General transcription factor TFIIB</fullName>
    </alternativeName>
</protein>
<evidence type="ECO:0000256" key="5">
    <source>
        <dbReference type="ARBA" id="ARBA00023163"/>
    </source>
</evidence>
<keyword evidence="3" id="KW-0677">Repeat</keyword>
<evidence type="ECO:0000256" key="6">
    <source>
        <dbReference type="ARBA" id="ARBA00031706"/>
    </source>
</evidence>
<sequence>MAYSQPFPLAKQPGQQELPPTFRPDLNVRLICPDCKDPNPQIAEEFSSGDLVCASCGLVLGDRIVDTRSEWRTFANDEGDDPSRVGAASDPLLGEDLDTMVSFRDGGSGLAKELQRAASRAQSARSERSVLTAFRQIATWCDQFSLPKTISDIAKQLYKRSDDEKLLRGKPVDAVVAACIFLACRQARVSRAFREICEMTKVSKKLLGQCCKAIQKTLDLNNGSTTSTTQAGAETLLARYCNHLDLPPNVQSVCSDIIVTARKYGIAEGRSPLSIASGALYFTCALMGKNKSIREIAEVTKAGENTIKVVYRLYWSDRKKLVKKAWIDEGRVNLNNLPDTASHGAVVRALLRPRRHPRTSTFSLYVLSATDAICASYRSMPAITLPVELYASIAEQIPQDDRQSLLALTRALPHHPISIKPLFERIVFTRAEQAVLFTLRLLKPDGARVAGHVEEFRLEDQWTVDAEIVLNILSKLPRLRSLVLCIGTNFSPEHLRSVLERPRPELTNLSLIFRPYVQKATYQQFLSGSYFDPVLECLAQWPASNLPTLSIIQQPMDPSQAPKVSFAQPIVFFRLDLHLANLARSAYLSTLKSFRLRIPARPVAGPLTTHYRSLPSVELLDLSTCNVFGSDLTETIFPRLPRLAHLILDKTTLLRGDFHSEDWAVLGKGFALSGVRRMREREKKLRQARLETVAVEPAAVRRTARPGRKGVSTATISLRQSPPRETRVVGFRNTPEAVATRKVRLLPPPPAVRSFATTLPASVSASKHAEIREHFEQGWIEGLSQIVQIRARLFQSYRLGSTIMRFDDEDLENDSEEGLSGLVEVTDWEDELDIKAPVLCFAGPVKSDAHPEGCAHSFAWAAWDD</sequence>
<evidence type="ECO:0000313" key="10">
    <source>
        <dbReference type="EMBL" id="CAK5262854.1"/>
    </source>
</evidence>
<dbReference type="PANTHER" id="PTHR11618:SF13">
    <property type="entry name" value="TRANSCRIPTION INITIATION FACTOR IIB"/>
    <property type="match status" value="1"/>
</dbReference>
<dbReference type="InterPro" id="IPR013150">
    <property type="entry name" value="TFIIB_cyclin"/>
</dbReference>
<evidence type="ECO:0000313" key="11">
    <source>
        <dbReference type="EMBL" id="CAK5263116.1"/>
    </source>
</evidence>
<dbReference type="GO" id="GO:0008270">
    <property type="term" value="F:zinc ion binding"/>
    <property type="evidence" value="ECO:0007669"/>
    <property type="project" value="UniProtKB-KW"/>
</dbReference>
<keyword evidence="13" id="KW-1185">Reference proteome</keyword>
<feature type="domain" description="TFIIB-type" evidence="9">
    <location>
        <begin position="28"/>
        <end position="61"/>
    </location>
</feature>
<reference evidence="11" key="1">
    <citation type="submission" date="2023-11" db="EMBL/GenBank/DDBJ databases">
        <authorList>
            <person name="De Vega J J."/>
            <person name="De Vega J J."/>
        </authorList>
    </citation>
    <scope>NUCLEOTIDE SEQUENCE</scope>
</reference>
<dbReference type="GO" id="GO:0097550">
    <property type="term" value="C:transcription preinitiation complex"/>
    <property type="evidence" value="ECO:0007669"/>
    <property type="project" value="TreeGrafter"/>
</dbReference>
<dbReference type="Pfam" id="PF00382">
    <property type="entry name" value="TFIIB"/>
    <property type="match status" value="2"/>
</dbReference>
<evidence type="ECO:0000313" key="12">
    <source>
        <dbReference type="EMBL" id="CAK5275298.1"/>
    </source>
</evidence>
<dbReference type="SUPFAM" id="SSF57783">
    <property type="entry name" value="Zinc beta-ribbon"/>
    <property type="match status" value="1"/>
</dbReference>
<proteinExistence type="inferred from homology"/>
<dbReference type="Proteomes" id="UP001295794">
    <property type="component" value="Unassembled WGS sequence"/>
</dbReference>
<dbReference type="Gene3D" id="2.20.25.10">
    <property type="match status" value="1"/>
</dbReference>
<evidence type="ECO:0000256" key="1">
    <source>
        <dbReference type="ARBA" id="ARBA00010857"/>
    </source>
</evidence>
<feature type="region of interest" description="Disordered" evidence="8">
    <location>
        <begin position="701"/>
        <end position="725"/>
    </location>
</feature>
<keyword evidence="5" id="KW-0804">Transcription</keyword>
<dbReference type="PRINTS" id="PR00685">
    <property type="entry name" value="TIFACTORIIB"/>
</dbReference>
<dbReference type="SUPFAM" id="SSF47954">
    <property type="entry name" value="Cyclin-like"/>
    <property type="match status" value="2"/>
</dbReference>
<dbReference type="AlphaFoldDB" id="A0AAD2GT67"/>
<evidence type="ECO:0000259" key="9">
    <source>
        <dbReference type="PROSITE" id="PS51134"/>
    </source>
</evidence>
<dbReference type="SMART" id="SM00385">
    <property type="entry name" value="CYCLIN"/>
    <property type="match status" value="2"/>
</dbReference>
<accession>A0AAD2GT67</accession>
<keyword evidence="7" id="KW-0862">Zinc</keyword>
<dbReference type="CDD" id="cd20551">
    <property type="entry name" value="CYCLIN_TFIIB_rpt1"/>
    <property type="match status" value="1"/>
</dbReference>
<keyword evidence="7" id="KW-0479">Metal-binding</keyword>
<dbReference type="EMBL" id="CAVNYO010000405">
    <property type="protein sequence ID" value="CAK5275298.1"/>
    <property type="molecule type" value="Genomic_DNA"/>
</dbReference>
<dbReference type="PROSITE" id="PS00782">
    <property type="entry name" value="TFIIB"/>
    <property type="match status" value="1"/>
</dbReference>
<evidence type="ECO:0000256" key="4">
    <source>
        <dbReference type="ARBA" id="ARBA00023015"/>
    </source>
</evidence>
<evidence type="ECO:0000313" key="13">
    <source>
        <dbReference type="Proteomes" id="UP001295794"/>
    </source>
</evidence>
<comment type="caution">
    <text evidence="11">The sequence shown here is derived from an EMBL/GenBank/DDBJ whole genome shotgun (WGS) entry which is preliminary data.</text>
</comment>
<dbReference type="GO" id="GO:0017025">
    <property type="term" value="F:TBP-class protein binding"/>
    <property type="evidence" value="ECO:0007669"/>
    <property type="project" value="InterPro"/>
</dbReference>
<dbReference type="PANTHER" id="PTHR11618">
    <property type="entry name" value="TRANSCRIPTION INITIATION FACTOR IIB-RELATED"/>
    <property type="match status" value="1"/>
</dbReference>
<organism evidence="11 13">
    <name type="scientific">Mycena citricolor</name>
    <dbReference type="NCBI Taxonomy" id="2018698"/>
    <lineage>
        <taxon>Eukaryota</taxon>
        <taxon>Fungi</taxon>
        <taxon>Dikarya</taxon>
        <taxon>Basidiomycota</taxon>
        <taxon>Agaricomycotina</taxon>
        <taxon>Agaricomycetes</taxon>
        <taxon>Agaricomycetidae</taxon>
        <taxon>Agaricales</taxon>
        <taxon>Marasmiineae</taxon>
        <taxon>Mycenaceae</taxon>
        <taxon>Mycena</taxon>
    </lineage>
</organism>
<name>A0AAD2GT67_9AGAR</name>
<dbReference type="SUPFAM" id="SSF52047">
    <property type="entry name" value="RNI-like"/>
    <property type="match status" value="1"/>
</dbReference>
<dbReference type="Gene3D" id="1.10.472.10">
    <property type="entry name" value="Cyclin-like"/>
    <property type="match status" value="2"/>
</dbReference>
<dbReference type="GO" id="GO:0006367">
    <property type="term" value="P:transcription initiation at RNA polymerase II promoter"/>
    <property type="evidence" value="ECO:0007669"/>
    <property type="project" value="TreeGrafter"/>
</dbReference>
<evidence type="ECO:0000256" key="2">
    <source>
        <dbReference type="ARBA" id="ARBA00013932"/>
    </source>
</evidence>
<keyword evidence="7" id="KW-0863">Zinc-finger</keyword>
<dbReference type="Pfam" id="PF08271">
    <property type="entry name" value="Zn_Ribbon_TF"/>
    <property type="match status" value="1"/>
</dbReference>
<dbReference type="InterPro" id="IPR036915">
    <property type="entry name" value="Cyclin-like_sf"/>
</dbReference>
<dbReference type="EMBL" id="CAVNYO010000028">
    <property type="protein sequence ID" value="CAK5262854.1"/>
    <property type="molecule type" value="Genomic_DNA"/>
</dbReference>
<dbReference type="InterPro" id="IPR023486">
    <property type="entry name" value="TFIIB_CS"/>
</dbReference>
<dbReference type="InterPro" id="IPR013763">
    <property type="entry name" value="Cyclin-like_dom"/>
</dbReference>
<dbReference type="EMBL" id="CAVNYO010000034">
    <property type="protein sequence ID" value="CAK5263116.1"/>
    <property type="molecule type" value="Genomic_DNA"/>
</dbReference>
<dbReference type="InterPro" id="IPR013137">
    <property type="entry name" value="Znf_TFIIB"/>
</dbReference>
<dbReference type="InterPro" id="IPR000812">
    <property type="entry name" value="TFIIB"/>
</dbReference>
<dbReference type="GO" id="GO:0070897">
    <property type="term" value="P:transcription preinitiation complex assembly"/>
    <property type="evidence" value="ECO:0007669"/>
    <property type="project" value="InterPro"/>
</dbReference>
<comment type="similarity">
    <text evidence="1">Belongs to the TFIIB family.</text>
</comment>
<evidence type="ECO:0000256" key="8">
    <source>
        <dbReference type="SAM" id="MobiDB-lite"/>
    </source>
</evidence>
<keyword evidence="4" id="KW-0805">Transcription regulation</keyword>
<dbReference type="FunFam" id="2.20.25.10:FF:000036">
    <property type="entry name" value="Transcription initiation factor IIB"/>
    <property type="match status" value="1"/>
</dbReference>
<evidence type="ECO:0000256" key="7">
    <source>
        <dbReference type="PROSITE-ProRule" id="PRU00469"/>
    </source>
</evidence>
<dbReference type="GO" id="GO:0005634">
    <property type="term" value="C:nucleus"/>
    <property type="evidence" value="ECO:0007669"/>
    <property type="project" value="TreeGrafter"/>
</dbReference>
<gene>
    <name evidence="10" type="ORF">MYCIT1_LOCUS1897</name>
    <name evidence="12" type="ORF">MYCIT1_LOCUS22985</name>
    <name evidence="11" type="ORF">MYCIT1_LOCUS2367</name>
</gene>
<evidence type="ECO:0000256" key="3">
    <source>
        <dbReference type="ARBA" id="ARBA00022737"/>
    </source>
</evidence>
<dbReference type="PROSITE" id="PS51134">
    <property type="entry name" value="ZF_TFIIB"/>
    <property type="match status" value="1"/>
</dbReference>